<dbReference type="STRING" id="84724.SAMN04488564_111254"/>
<accession>A0A1I6FD19</accession>
<dbReference type="AlphaFoldDB" id="A0A1I6FD19"/>
<dbReference type="Proteomes" id="UP000198583">
    <property type="component" value="Unassembled WGS sequence"/>
</dbReference>
<evidence type="ECO:0000313" key="1">
    <source>
        <dbReference type="EMBL" id="SFR27800.1"/>
    </source>
</evidence>
<name>A0A1I6FD19_9PSEU</name>
<organism evidence="1 2">
    <name type="scientific">Lentzea waywayandensis</name>
    <dbReference type="NCBI Taxonomy" id="84724"/>
    <lineage>
        <taxon>Bacteria</taxon>
        <taxon>Bacillati</taxon>
        <taxon>Actinomycetota</taxon>
        <taxon>Actinomycetes</taxon>
        <taxon>Pseudonocardiales</taxon>
        <taxon>Pseudonocardiaceae</taxon>
        <taxon>Lentzea</taxon>
    </lineage>
</organism>
<proteinExistence type="predicted"/>
<dbReference type="EMBL" id="FOYL01000011">
    <property type="protein sequence ID" value="SFR27800.1"/>
    <property type="molecule type" value="Genomic_DNA"/>
</dbReference>
<reference evidence="2" key="1">
    <citation type="submission" date="2016-10" db="EMBL/GenBank/DDBJ databases">
        <authorList>
            <person name="Varghese N."/>
            <person name="Submissions S."/>
        </authorList>
    </citation>
    <scope>NUCLEOTIDE SEQUENCE [LARGE SCALE GENOMIC DNA]</scope>
    <source>
        <strain evidence="2">DSM 44232</strain>
    </source>
</reference>
<evidence type="ECO:0000313" key="2">
    <source>
        <dbReference type="Proteomes" id="UP000198583"/>
    </source>
</evidence>
<sequence>MLSLTIASTRPCWSSAAAWAKPSTASTRAPASRATLAQLLVLDWAVVLPLRSAIDLIRSSPVRRTITPRE</sequence>
<protein>
    <submittedName>
        <fullName evidence="1">Uncharacterized protein</fullName>
    </submittedName>
</protein>
<gene>
    <name evidence="1" type="ORF">SAMN04488564_111254</name>
</gene>
<keyword evidence="2" id="KW-1185">Reference proteome</keyword>